<feature type="transmembrane region" description="Helical" evidence="5">
    <location>
        <begin position="122"/>
        <end position="141"/>
    </location>
</feature>
<evidence type="ECO:0000256" key="4">
    <source>
        <dbReference type="ARBA" id="ARBA00023136"/>
    </source>
</evidence>
<keyword evidence="2 5" id="KW-0812">Transmembrane</keyword>
<feature type="domain" description="Major facilitator superfamily (MFS) profile" evidence="6">
    <location>
        <begin position="58"/>
        <end position="371"/>
    </location>
</feature>
<dbReference type="PROSITE" id="PS50850">
    <property type="entry name" value="MFS"/>
    <property type="match status" value="1"/>
</dbReference>
<comment type="caution">
    <text evidence="7">The sequence shown here is derived from an EMBL/GenBank/DDBJ whole genome shotgun (WGS) entry which is preliminary data.</text>
</comment>
<feature type="transmembrane region" description="Helical" evidence="5">
    <location>
        <begin position="207"/>
        <end position="229"/>
    </location>
</feature>
<dbReference type="Pfam" id="PF00083">
    <property type="entry name" value="Sugar_tr"/>
    <property type="match status" value="1"/>
</dbReference>
<proteinExistence type="predicted"/>
<protein>
    <submittedName>
        <fullName evidence="7">Organic cation transporter-like protein</fullName>
    </submittedName>
</protein>
<sequence length="371" mass="42341">MTLDEAFRSIGDHGRGQLLILILICSMGQLPASWHIFAVVFLGAIPDHYCNPPYEELEDRNSTFGNTFNGWNDGTMYQKCEHQVNNQTDMCYNGWTYSSEPYGTTIVSQWDLVCDRASLVEFSQSVLIIGVTVGSIGFGYLADRYGRRQIFFLSLFVQGILGCLEATSTSFVFFVIVRLFMGIADQGYELTLYAMVSEWFTPRCRPFAFLCLFFFWAGGIMTLPILAYFIRNWRSLQLAMSIPFLFFPLLYWVIPESPRWLLSVGRQEEAHRVLRKIAKLNGRDYVEISLESNAHNTDKTEVKEKPETNKDIVEETTNFVEPSKENPSSGAPEVKVKSNNGASYLDLFRGYRMTMVSIVIFAIWDDLNPST</sequence>
<dbReference type="AlphaFoldDB" id="A0A9Q1BW39"/>
<evidence type="ECO:0000313" key="8">
    <source>
        <dbReference type="Proteomes" id="UP001152320"/>
    </source>
</evidence>
<dbReference type="EMBL" id="JAIZAY010000011">
    <property type="protein sequence ID" value="KAJ8033710.1"/>
    <property type="molecule type" value="Genomic_DNA"/>
</dbReference>
<evidence type="ECO:0000256" key="1">
    <source>
        <dbReference type="ARBA" id="ARBA00004141"/>
    </source>
</evidence>
<gene>
    <name evidence="7" type="ORF">HOLleu_24044</name>
</gene>
<dbReference type="SUPFAM" id="SSF103473">
    <property type="entry name" value="MFS general substrate transporter"/>
    <property type="match status" value="1"/>
</dbReference>
<feature type="transmembrane region" description="Helical" evidence="5">
    <location>
        <begin position="236"/>
        <end position="254"/>
    </location>
</feature>
<organism evidence="7 8">
    <name type="scientific">Holothuria leucospilota</name>
    <name type="common">Black long sea cucumber</name>
    <name type="synonym">Mertensiothuria leucospilota</name>
    <dbReference type="NCBI Taxonomy" id="206669"/>
    <lineage>
        <taxon>Eukaryota</taxon>
        <taxon>Metazoa</taxon>
        <taxon>Echinodermata</taxon>
        <taxon>Eleutherozoa</taxon>
        <taxon>Echinozoa</taxon>
        <taxon>Holothuroidea</taxon>
        <taxon>Aspidochirotacea</taxon>
        <taxon>Aspidochirotida</taxon>
        <taxon>Holothuriidae</taxon>
        <taxon>Holothuria</taxon>
    </lineage>
</organism>
<dbReference type="Proteomes" id="UP001152320">
    <property type="component" value="Chromosome 11"/>
</dbReference>
<dbReference type="PANTHER" id="PTHR24064">
    <property type="entry name" value="SOLUTE CARRIER FAMILY 22 MEMBER"/>
    <property type="match status" value="1"/>
</dbReference>
<reference evidence="7" key="1">
    <citation type="submission" date="2021-10" db="EMBL/GenBank/DDBJ databases">
        <title>Tropical sea cucumber genome reveals ecological adaptation and Cuvierian tubules defense mechanism.</title>
        <authorList>
            <person name="Chen T."/>
        </authorList>
    </citation>
    <scope>NUCLEOTIDE SEQUENCE</scope>
    <source>
        <strain evidence="7">Nanhai2018</strain>
        <tissue evidence="7">Muscle</tissue>
    </source>
</reference>
<dbReference type="OrthoDB" id="5296287at2759"/>
<dbReference type="InterPro" id="IPR036259">
    <property type="entry name" value="MFS_trans_sf"/>
</dbReference>
<dbReference type="InterPro" id="IPR005828">
    <property type="entry name" value="MFS_sugar_transport-like"/>
</dbReference>
<feature type="transmembrane region" description="Helical" evidence="5">
    <location>
        <begin position="153"/>
        <end position="181"/>
    </location>
</feature>
<evidence type="ECO:0000313" key="7">
    <source>
        <dbReference type="EMBL" id="KAJ8033710.1"/>
    </source>
</evidence>
<name>A0A9Q1BW39_HOLLE</name>
<evidence type="ECO:0000256" key="3">
    <source>
        <dbReference type="ARBA" id="ARBA00022989"/>
    </source>
</evidence>
<evidence type="ECO:0000256" key="5">
    <source>
        <dbReference type="SAM" id="Phobius"/>
    </source>
</evidence>
<accession>A0A9Q1BW39</accession>
<keyword evidence="4 5" id="KW-0472">Membrane</keyword>
<keyword evidence="3 5" id="KW-1133">Transmembrane helix</keyword>
<dbReference type="Gene3D" id="1.20.1250.20">
    <property type="entry name" value="MFS general substrate transporter like domains"/>
    <property type="match status" value="1"/>
</dbReference>
<dbReference type="InterPro" id="IPR020846">
    <property type="entry name" value="MFS_dom"/>
</dbReference>
<feature type="transmembrane region" description="Helical" evidence="5">
    <location>
        <begin position="18"/>
        <end position="45"/>
    </location>
</feature>
<evidence type="ECO:0000256" key="2">
    <source>
        <dbReference type="ARBA" id="ARBA00022692"/>
    </source>
</evidence>
<comment type="subcellular location">
    <subcellularLocation>
        <location evidence="1">Membrane</location>
        <topology evidence="1">Multi-pass membrane protein</topology>
    </subcellularLocation>
</comment>
<evidence type="ECO:0000259" key="6">
    <source>
        <dbReference type="PROSITE" id="PS50850"/>
    </source>
</evidence>
<keyword evidence="8" id="KW-1185">Reference proteome</keyword>
<dbReference type="GO" id="GO:0022857">
    <property type="term" value="F:transmembrane transporter activity"/>
    <property type="evidence" value="ECO:0007669"/>
    <property type="project" value="InterPro"/>
</dbReference>
<dbReference type="GO" id="GO:0016020">
    <property type="term" value="C:membrane"/>
    <property type="evidence" value="ECO:0007669"/>
    <property type="project" value="UniProtKB-SubCell"/>
</dbReference>